<keyword evidence="3" id="KW-1185">Reference proteome</keyword>
<dbReference type="Proteomes" id="UP001606210">
    <property type="component" value="Unassembled WGS sequence"/>
</dbReference>
<evidence type="ECO:0008006" key="4">
    <source>
        <dbReference type="Google" id="ProtNLM"/>
    </source>
</evidence>
<protein>
    <recommendedName>
        <fullName evidence="4">Resolvase HTH domain-containing protein</fullName>
    </recommendedName>
</protein>
<reference evidence="2 3" key="1">
    <citation type="submission" date="2024-08" db="EMBL/GenBank/DDBJ databases">
        <authorList>
            <person name="Lu H."/>
        </authorList>
    </citation>
    <scope>NUCLEOTIDE SEQUENCE [LARGE SCALE GENOMIC DNA]</scope>
    <source>
        <strain evidence="2 3">LYH14W</strain>
    </source>
</reference>
<evidence type="ECO:0000313" key="2">
    <source>
        <dbReference type="EMBL" id="MFG6433047.1"/>
    </source>
</evidence>
<comment type="caution">
    <text evidence="2">The sequence shown here is derived from an EMBL/GenBank/DDBJ whole genome shotgun (WGS) entry which is preliminary data.</text>
</comment>
<name>A0ABW7FCV7_9BURK</name>
<dbReference type="EMBL" id="JBIGHV010000010">
    <property type="protein sequence ID" value="MFG6433047.1"/>
    <property type="molecule type" value="Genomic_DNA"/>
</dbReference>
<proteinExistence type="predicted"/>
<dbReference type="RefSeq" id="WP_394483411.1">
    <property type="nucleotide sequence ID" value="NZ_JBIGHV010000010.1"/>
</dbReference>
<gene>
    <name evidence="2" type="ORF">ACG00Y_24245</name>
</gene>
<accession>A0ABW7FCV7</accession>
<organism evidence="2 3">
    <name type="scientific">Pelomonas parva</name>
    <dbReference type="NCBI Taxonomy" id="3299032"/>
    <lineage>
        <taxon>Bacteria</taxon>
        <taxon>Pseudomonadati</taxon>
        <taxon>Pseudomonadota</taxon>
        <taxon>Betaproteobacteria</taxon>
        <taxon>Burkholderiales</taxon>
        <taxon>Sphaerotilaceae</taxon>
        <taxon>Roseateles</taxon>
    </lineage>
</organism>
<feature type="region of interest" description="Disordered" evidence="1">
    <location>
        <begin position="1"/>
        <end position="55"/>
    </location>
</feature>
<evidence type="ECO:0000256" key="1">
    <source>
        <dbReference type="SAM" id="MobiDB-lite"/>
    </source>
</evidence>
<evidence type="ECO:0000313" key="3">
    <source>
        <dbReference type="Proteomes" id="UP001606210"/>
    </source>
</evidence>
<feature type="region of interest" description="Disordered" evidence="1">
    <location>
        <begin position="94"/>
        <end position="117"/>
    </location>
</feature>
<sequence length="163" mass="18066">MKWVESGCEVNRAEPNPNDTCRERVQDLTVGRANESPLPTRLQPKEPPGQRTRKARRFGDEIRRLHAEGYSLESIRETLAEAGVVVSWSTVQREAARQAPAPPQRASIRPQPDLSAPAVSRTFGATAAVVEPPAAPPRQSGREVAEAFFQTHISNPLLRKDER</sequence>